<feature type="domain" description="RNA polymerase sigma-70 region 2" evidence="6">
    <location>
        <begin position="15"/>
        <end position="78"/>
    </location>
</feature>
<dbReference type="SUPFAM" id="SSF88659">
    <property type="entry name" value="Sigma3 and sigma4 domains of RNA polymerase sigma factors"/>
    <property type="match status" value="1"/>
</dbReference>
<dbReference type="Proteomes" id="UP001500621">
    <property type="component" value="Unassembled WGS sequence"/>
</dbReference>
<evidence type="ECO:0000256" key="5">
    <source>
        <dbReference type="ARBA" id="ARBA00023163"/>
    </source>
</evidence>
<dbReference type="SUPFAM" id="SSF88946">
    <property type="entry name" value="Sigma2 domain of RNA polymerase sigma factors"/>
    <property type="match status" value="1"/>
</dbReference>
<dbReference type="CDD" id="cd06171">
    <property type="entry name" value="Sigma70_r4"/>
    <property type="match status" value="1"/>
</dbReference>
<keyword evidence="4" id="KW-0238">DNA-binding</keyword>
<evidence type="ECO:0000256" key="3">
    <source>
        <dbReference type="ARBA" id="ARBA00023082"/>
    </source>
</evidence>
<dbReference type="InterPro" id="IPR013325">
    <property type="entry name" value="RNA_pol_sigma_r2"/>
</dbReference>
<dbReference type="InterPro" id="IPR014284">
    <property type="entry name" value="RNA_pol_sigma-70_dom"/>
</dbReference>
<dbReference type="InterPro" id="IPR036388">
    <property type="entry name" value="WH-like_DNA-bd_sf"/>
</dbReference>
<dbReference type="Gene3D" id="1.10.1740.10">
    <property type="match status" value="1"/>
</dbReference>
<proteinExistence type="inferred from homology"/>
<dbReference type="PANTHER" id="PTHR43133">
    <property type="entry name" value="RNA POLYMERASE ECF-TYPE SIGMA FACTO"/>
    <property type="match status" value="1"/>
</dbReference>
<feature type="domain" description="RNA polymerase sigma factor 70 region 4 type 2" evidence="7">
    <location>
        <begin position="101"/>
        <end position="153"/>
    </location>
</feature>
<organism evidence="8 9">
    <name type="scientific">Nocardioides nanhaiensis</name>
    <dbReference type="NCBI Taxonomy" id="1476871"/>
    <lineage>
        <taxon>Bacteria</taxon>
        <taxon>Bacillati</taxon>
        <taxon>Actinomycetota</taxon>
        <taxon>Actinomycetes</taxon>
        <taxon>Propionibacteriales</taxon>
        <taxon>Nocardioidaceae</taxon>
        <taxon>Nocardioides</taxon>
    </lineage>
</organism>
<evidence type="ECO:0000256" key="4">
    <source>
        <dbReference type="ARBA" id="ARBA00023125"/>
    </source>
</evidence>
<evidence type="ECO:0000259" key="6">
    <source>
        <dbReference type="Pfam" id="PF04542"/>
    </source>
</evidence>
<keyword evidence="5" id="KW-0804">Transcription</keyword>
<evidence type="ECO:0000259" key="7">
    <source>
        <dbReference type="Pfam" id="PF08281"/>
    </source>
</evidence>
<dbReference type="InterPro" id="IPR039425">
    <property type="entry name" value="RNA_pol_sigma-70-like"/>
</dbReference>
<accession>A0ABP8W379</accession>
<evidence type="ECO:0000256" key="1">
    <source>
        <dbReference type="ARBA" id="ARBA00010641"/>
    </source>
</evidence>
<keyword evidence="3" id="KW-0731">Sigma factor</keyword>
<keyword evidence="2" id="KW-0805">Transcription regulation</keyword>
<sequence length="167" mass="18312">MDEQAREAFGAFYEATWQRAVACAYAVTGELAAAEDAAQDAFSRAWPRWGRLQRYDDPAAWVCRVATNQALSRWRRLRTGQRFLARAREPEPAPPPDPDLMALTQALAQLPAAQRRAVVLHHLAGFRVHEVAAAEGVPEGTVKARLSRGRAALADLLTDQNGATSHA</sequence>
<dbReference type="InterPro" id="IPR007627">
    <property type="entry name" value="RNA_pol_sigma70_r2"/>
</dbReference>
<reference evidence="9" key="1">
    <citation type="journal article" date="2019" name="Int. J. Syst. Evol. Microbiol.">
        <title>The Global Catalogue of Microorganisms (GCM) 10K type strain sequencing project: providing services to taxonomists for standard genome sequencing and annotation.</title>
        <authorList>
            <consortium name="The Broad Institute Genomics Platform"/>
            <consortium name="The Broad Institute Genome Sequencing Center for Infectious Disease"/>
            <person name="Wu L."/>
            <person name="Ma J."/>
        </authorList>
    </citation>
    <scope>NUCLEOTIDE SEQUENCE [LARGE SCALE GENOMIC DNA]</scope>
    <source>
        <strain evidence="9">JCM 18127</strain>
    </source>
</reference>
<dbReference type="Pfam" id="PF08281">
    <property type="entry name" value="Sigma70_r4_2"/>
    <property type="match status" value="1"/>
</dbReference>
<evidence type="ECO:0000313" key="9">
    <source>
        <dbReference type="Proteomes" id="UP001500621"/>
    </source>
</evidence>
<dbReference type="InterPro" id="IPR013324">
    <property type="entry name" value="RNA_pol_sigma_r3/r4-like"/>
</dbReference>
<dbReference type="NCBIfam" id="TIGR02937">
    <property type="entry name" value="sigma70-ECF"/>
    <property type="match status" value="1"/>
</dbReference>
<dbReference type="RefSeq" id="WP_345263990.1">
    <property type="nucleotide sequence ID" value="NZ_BAABIM010000001.1"/>
</dbReference>
<keyword evidence="9" id="KW-1185">Reference proteome</keyword>
<dbReference type="Pfam" id="PF04542">
    <property type="entry name" value="Sigma70_r2"/>
    <property type="match status" value="1"/>
</dbReference>
<comment type="similarity">
    <text evidence="1">Belongs to the sigma-70 factor family. ECF subfamily.</text>
</comment>
<dbReference type="EMBL" id="BAABIM010000001">
    <property type="protein sequence ID" value="GAA4677795.1"/>
    <property type="molecule type" value="Genomic_DNA"/>
</dbReference>
<dbReference type="Gene3D" id="1.10.10.10">
    <property type="entry name" value="Winged helix-like DNA-binding domain superfamily/Winged helix DNA-binding domain"/>
    <property type="match status" value="1"/>
</dbReference>
<dbReference type="InterPro" id="IPR013249">
    <property type="entry name" value="RNA_pol_sigma70_r4_t2"/>
</dbReference>
<evidence type="ECO:0000313" key="8">
    <source>
        <dbReference type="EMBL" id="GAA4677795.1"/>
    </source>
</evidence>
<comment type="caution">
    <text evidence="8">The sequence shown here is derived from an EMBL/GenBank/DDBJ whole genome shotgun (WGS) entry which is preliminary data.</text>
</comment>
<name>A0ABP8W379_9ACTN</name>
<protein>
    <submittedName>
        <fullName evidence="8">SigE family RNA polymerase sigma factor</fullName>
    </submittedName>
</protein>
<gene>
    <name evidence="8" type="ORF">GCM10023226_13800</name>
</gene>
<evidence type="ECO:0000256" key="2">
    <source>
        <dbReference type="ARBA" id="ARBA00023015"/>
    </source>
</evidence>
<dbReference type="PANTHER" id="PTHR43133:SF50">
    <property type="entry name" value="ECF RNA POLYMERASE SIGMA FACTOR SIGM"/>
    <property type="match status" value="1"/>
</dbReference>